<evidence type="ECO:0000313" key="2">
    <source>
        <dbReference type="EMBL" id="QJA53989.1"/>
    </source>
</evidence>
<sequence>METKFESFCWRLGWLFIMAGLLVSSLTFLALKSLSLKKQIVEKQLENCSENWKNIEPQIKSKRIILELK</sequence>
<dbReference type="EMBL" id="MT144467">
    <property type="protein sequence ID" value="QJA53989.1"/>
    <property type="molecule type" value="Genomic_DNA"/>
</dbReference>
<keyword evidence="1" id="KW-0472">Membrane</keyword>
<proteinExistence type="predicted"/>
<reference evidence="2" key="1">
    <citation type="submission" date="2020-03" db="EMBL/GenBank/DDBJ databases">
        <title>The deep terrestrial virosphere.</title>
        <authorList>
            <person name="Holmfeldt K."/>
            <person name="Nilsson E."/>
            <person name="Simone D."/>
            <person name="Lopez-Fernandez M."/>
            <person name="Wu X."/>
            <person name="de Brujin I."/>
            <person name="Lundin D."/>
            <person name="Andersson A."/>
            <person name="Bertilsson S."/>
            <person name="Dopson M."/>
        </authorList>
    </citation>
    <scope>NUCLEOTIDE SEQUENCE</scope>
    <source>
        <strain evidence="2">TM448A04255</strain>
    </source>
</reference>
<gene>
    <name evidence="2" type="ORF">TM448A04255_0018</name>
</gene>
<name>A0A6H2A2N1_9ZZZZ</name>
<keyword evidence="1" id="KW-1133">Transmembrane helix</keyword>
<feature type="transmembrane region" description="Helical" evidence="1">
    <location>
        <begin position="12"/>
        <end position="31"/>
    </location>
</feature>
<keyword evidence="1" id="KW-0812">Transmembrane</keyword>
<accession>A0A6H2A2N1</accession>
<dbReference type="AlphaFoldDB" id="A0A6H2A2N1"/>
<evidence type="ECO:0000256" key="1">
    <source>
        <dbReference type="SAM" id="Phobius"/>
    </source>
</evidence>
<organism evidence="2">
    <name type="scientific">viral metagenome</name>
    <dbReference type="NCBI Taxonomy" id="1070528"/>
    <lineage>
        <taxon>unclassified sequences</taxon>
        <taxon>metagenomes</taxon>
        <taxon>organismal metagenomes</taxon>
    </lineage>
</organism>
<protein>
    <submittedName>
        <fullName evidence="2">Uncharacterized protein</fullName>
    </submittedName>
</protein>